<keyword evidence="1" id="KW-0472">Membrane</keyword>
<dbReference type="OrthoDB" id="6631488at2"/>
<reference evidence="2" key="1">
    <citation type="submission" date="2016-12" db="EMBL/GenBank/DDBJ databases">
        <title>Analysis of the Molecular Diversity Among Cronobacter Species Isolated from Filth Flies Using a Pan Genomic DNA Microarray.</title>
        <authorList>
            <person name="Pava-Ripoll M."/>
            <person name="Tall B."/>
            <person name="Farber J."/>
            <person name="Fanning S."/>
            <person name="Lehner A."/>
            <person name="Stephan R."/>
            <person name="Pagotto F."/>
            <person name="Iverson C."/>
            <person name="Ziobro G."/>
            <person name="Miller A."/>
            <person name="Pearson R."/>
            <person name="Yan Q."/>
            <person name="Kim M."/>
            <person name="Jeong S."/>
            <person name="Park J."/>
            <person name="Jun S."/>
            <person name="Choi H."/>
            <person name="Chung T."/>
            <person name="Yoo Y."/>
            <person name="Park E."/>
            <person name="Hwang S."/>
            <person name="Lee B."/>
            <person name="Sathyamoorthy V."/>
            <person name="Carter L."/>
            <person name="Mammel M."/>
            <person name="Jackson S."/>
            <person name="Kothary M."/>
            <person name="Patel I."/>
            <person name="Grim C."/>
            <person name="Gopinath G."/>
            <person name="Gangiredla J."/>
            <person name="Chase H."/>
        </authorList>
    </citation>
    <scope>NUCLEOTIDE SEQUENCE [LARGE SCALE GENOMIC DNA]</scope>
    <source>
        <strain evidence="2">MOD1-Sh41s</strain>
    </source>
</reference>
<evidence type="ECO:0000313" key="2">
    <source>
        <dbReference type="EMBL" id="PUX20285.1"/>
    </source>
</evidence>
<gene>
    <name evidence="2" type="ORF">BS411_15080</name>
</gene>
<keyword evidence="1" id="KW-0812">Transmembrane</keyword>
<evidence type="ECO:0000256" key="1">
    <source>
        <dbReference type="SAM" id="Phobius"/>
    </source>
</evidence>
<comment type="caution">
    <text evidence="2">The sequence shown here is derived from an EMBL/GenBank/DDBJ whole genome shotgun (WGS) entry which is preliminary data.</text>
</comment>
<protein>
    <recommendedName>
        <fullName evidence="3">DUF3592 domain-containing protein</fullName>
    </recommendedName>
</protein>
<feature type="transmembrane region" description="Helical" evidence="1">
    <location>
        <begin position="6"/>
        <end position="28"/>
    </location>
</feature>
<organism evidence="2">
    <name type="scientific">Cronobacter turicensis</name>
    <dbReference type="NCBI Taxonomy" id="413502"/>
    <lineage>
        <taxon>Bacteria</taxon>
        <taxon>Pseudomonadati</taxon>
        <taxon>Pseudomonadota</taxon>
        <taxon>Gammaproteobacteria</taxon>
        <taxon>Enterobacterales</taxon>
        <taxon>Enterobacteriaceae</taxon>
        <taxon>Cronobacter</taxon>
    </lineage>
</organism>
<name>A0A2T7B2X1_9ENTR</name>
<keyword evidence="1" id="KW-1133">Transmembrane helix</keyword>
<dbReference type="AlphaFoldDB" id="A0A2T7B2X1"/>
<dbReference type="GeneID" id="92808302"/>
<proteinExistence type="predicted"/>
<evidence type="ECO:0008006" key="3">
    <source>
        <dbReference type="Google" id="ProtNLM"/>
    </source>
</evidence>
<sequence length="140" mass="16118">MEISTLILKSLHFLLPAGFVAIIIHIIIKDKKAEKKKKAILNDPLYIDAELLNVIPGTPSQDGIVNITLKYQYPLPNGEMMIQDNVLTAIETMDLFKFQKGVSIPIICLKSDPRQNMLKMRNVLEVRLENHKWPWQKKKQ</sequence>
<dbReference type="OMA" id="IHNDGVA"/>
<dbReference type="RefSeq" id="WP_007766007.1">
    <property type="nucleotide sequence ID" value="NZ_CP165997.1"/>
</dbReference>
<accession>A0A2T7B2X1</accession>
<dbReference type="EMBL" id="MSAG01000025">
    <property type="protein sequence ID" value="PUX20285.1"/>
    <property type="molecule type" value="Genomic_DNA"/>
</dbReference>